<dbReference type="OrthoDB" id="9789133at2"/>
<evidence type="ECO:0000313" key="3">
    <source>
        <dbReference type="EMBL" id="RZT01050.1"/>
    </source>
</evidence>
<evidence type="ECO:0000313" key="4">
    <source>
        <dbReference type="Proteomes" id="UP000292927"/>
    </source>
</evidence>
<reference evidence="3 4" key="1">
    <citation type="submission" date="2019-02" db="EMBL/GenBank/DDBJ databases">
        <title>Genomic Encyclopedia of Type Strains, Phase IV (KMG-IV): sequencing the most valuable type-strain genomes for metagenomic binning, comparative biology and taxonomic classification.</title>
        <authorList>
            <person name="Goeker M."/>
        </authorList>
    </citation>
    <scope>NUCLEOTIDE SEQUENCE [LARGE SCALE GENOMIC DNA]</scope>
    <source>
        <strain evidence="3 4">DSM 29486</strain>
    </source>
</reference>
<feature type="domain" description="Metallo-beta-lactamase" evidence="2">
    <location>
        <begin position="51"/>
        <end position="247"/>
    </location>
</feature>
<sequence>MDEMNKKWYCSGGSLIRQVAGWNLSPEEAAFWYIGQCGMIIKYGETVCVVDPVLAPVKDDQGQSRKNFEAPFPPEAELPADYVLCTHDHLDHLNMDTLTGMYQARKDTVFIVPAPYREKLAAAGIPEKSVLGARQDEEIVLKGGIRLLPLAVPHDSYAWDEEGNSLALGYVFYCGEIVLFHGGDLVAADPVIDSLRLLEKPISVAFLPINGRDWLREAQGLVGNMNPQEAAHFAECIGADLTIPTHFDMMKGNGEDPLVFAGYMERLYPERRYHILKLGESYIYRQS</sequence>
<dbReference type="Proteomes" id="UP000292927">
    <property type="component" value="Unassembled WGS sequence"/>
</dbReference>
<dbReference type="Gene3D" id="3.60.15.10">
    <property type="entry name" value="Ribonuclease Z/Hydroxyacylglutathione hydrolase-like"/>
    <property type="match status" value="1"/>
</dbReference>
<dbReference type="InterPro" id="IPR050114">
    <property type="entry name" value="UPF0173_UPF0282_UlaG_hydrolase"/>
</dbReference>
<keyword evidence="4" id="KW-1185">Reference proteome</keyword>
<dbReference type="Pfam" id="PF12706">
    <property type="entry name" value="Lactamase_B_2"/>
    <property type="match status" value="1"/>
</dbReference>
<dbReference type="SUPFAM" id="SSF56281">
    <property type="entry name" value="Metallo-hydrolase/oxidoreductase"/>
    <property type="match status" value="1"/>
</dbReference>
<protein>
    <submittedName>
        <fullName evidence="3">L-ascorbate metabolism protein UlaG (Beta-lactamase superfamily)</fullName>
    </submittedName>
</protein>
<dbReference type="PANTHER" id="PTHR43546:SF9">
    <property type="entry name" value="L-ASCORBATE-6-PHOSPHATE LACTONASE ULAG-RELATED"/>
    <property type="match status" value="1"/>
</dbReference>
<dbReference type="AlphaFoldDB" id="A0A4Q7PMD0"/>
<comment type="caution">
    <text evidence="3">The sequence shown here is derived from an EMBL/GenBank/DDBJ whole genome shotgun (WGS) entry which is preliminary data.</text>
</comment>
<evidence type="ECO:0000256" key="1">
    <source>
        <dbReference type="ARBA" id="ARBA00022801"/>
    </source>
</evidence>
<name>A0A4Q7PMD0_9FIRM</name>
<accession>A0A4Q7PMD0</accession>
<keyword evidence="1" id="KW-0378">Hydrolase</keyword>
<dbReference type="InterPro" id="IPR001279">
    <property type="entry name" value="Metallo-B-lactamas"/>
</dbReference>
<dbReference type="GO" id="GO:0016787">
    <property type="term" value="F:hydrolase activity"/>
    <property type="evidence" value="ECO:0007669"/>
    <property type="project" value="UniProtKB-KW"/>
</dbReference>
<dbReference type="RefSeq" id="WP_130434593.1">
    <property type="nucleotide sequence ID" value="NZ_SGXF01000002.1"/>
</dbReference>
<dbReference type="InterPro" id="IPR036866">
    <property type="entry name" value="RibonucZ/Hydroxyglut_hydro"/>
</dbReference>
<proteinExistence type="predicted"/>
<organism evidence="3 4">
    <name type="scientific">Cuneatibacter caecimuris</name>
    <dbReference type="NCBI Taxonomy" id="1796618"/>
    <lineage>
        <taxon>Bacteria</taxon>
        <taxon>Bacillati</taxon>
        <taxon>Bacillota</taxon>
        <taxon>Clostridia</taxon>
        <taxon>Lachnospirales</taxon>
        <taxon>Lachnospiraceae</taxon>
        <taxon>Cuneatibacter</taxon>
    </lineage>
</organism>
<dbReference type="EMBL" id="SGXF01000002">
    <property type="protein sequence ID" value="RZT01050.1"/>
    <property type="molecule type" value="Genomic_DNA"/>
</dbReference>
<gene>
    <name evidence="3" type="ORF">EV209_1488</name>
</gene>
<evidence type="ECO:0000259" key="2">
    <source>
        <dbReference type="Pfam" id="PF12706"/>
    </source>
</evidence>
<dbReference type="PANTHER" id="PTHR43546">
    <property type="entry name" value="UPF0173 METAL-DEPENDENT HYDROLASE MJ1163-RELATED"/>
    <property type="match status" value="1"/>
</dbReference>